<dbReference type="InterPro" id="IPR025557">
    <property type="entry name" value="DUF4282"/>
</dbReference>
<dbReference type="AlphaFoldDB" id="A0A6G9Y4J3"/>
<dbReference type="Proteomes" id="UP000503540">
    <property type="component" value="Chromosome"/>
</dbReference>
<evidence type="ECO:0000256" key="1">
    <source>
        <dbReference type="SAM" id="Phobius"/>
    </source>
</evidence>
<dbReference type="Pfam" id="PF14110">
    <property type="entry name" value="DUF4282"/>
    <property type="match status" value="1"/>
</dbReference>
<keyword evidence="3" id="KW-1185">Reference proteome</keyword>
<proteinExistence type="predicted"/>
<reference evidence="2 3" key="1">
    <citation type="journal article" date="2019" name="ACS Chem. Biol.">
        <title>Identification and Mobilization of a Cryptic Antibiotic Biosynthesis Gene Locus from a Human-Pathogenic Nocardia Isolate.</title>
        <authorList>
            <person name="Herisse M."/>
            <person name="Ishida K."/>
            <person name="Porter J.L."/>
            <person name="Howden B."/>
            <person name="Hertweck C."/>
            <person name="Stinear T.P."/>
            <person name="Pidot S.J."/>
        </authorList>
    </citation>
    <scope>NUCLEOTIDE SEQUENCE [LARGE SCALE GENOMIC DNA]</scope>
    <source>
        <strain evidence="2 3">AUSMDU00012717</strain>
    </source>
</reference>
<keyword evidence="1" id="KW-1133">Transmembrane helix</keyword>
<keyword evidence="1" id="KW-0812">Transmembrane</keyword>
<dbReference type="KEGG" id="nah:F5544_00950"/>
<feature type="transmembrane region" description="Helical" evidence="1">
    <location>
        <begin position="130"/>
        <end position="151"/>
    </location>
</feature>
<evidence type="ECO:0000313" key="2">
    <source>
        <dbReference type="EMBL" id="QIS08122.1"/>
    </source>
</evidence>
<organism evidence="2 3">
    <name type="scientific">Nocardia arthritidis</name>
    <dbReference type="NCBI Taxonomy" id="228602"/>
    <lineage>
        <taxon>Bacteria</taxon>
        <taxon>Bacillati</taxon>
        <taxon>Actinomycetota</taxon>
        <taxon>Actinomycetes</taxon>
        <taxon>Mycobacteriales</taxon>
        <taxon>Nocardiaceae</taxon>
        <taxon>Nocardia</taxon>
    </lineage>
</organism>
<accession>A0A6G9Y4J3</accession>
<dbReference type="EMBL" id="CP046172">
    <property type="protein sequence ID" value="QIS08122.1"/>
    <property type="molecule type" value="Genomic_DNA"/>
</dbReference>
<keyword evidence="1" id="KW-0472">Membrane</keyword>
<name>A0A6G9Y4J3_9NOCA</name>
<evidence type="ECO:0000313" key="3">
    <source>
        <dbReference type="Proteomes" id="UP000503540"/>
    </source>
</evidence>
<protein>
    <submittedName>
        <fullName evidence="2">DUF4282 domain-containing protein</fullName>
    </submittedName>
</protein>
<feature type="transmembrane region" description="Helical" evidence="1">
    <location>
        <begin position="157"/>
        <end position="180"/>
    </location>
</feature>
<sequence>MGAIGSRGRQCYALKQFFFTSVVFVSFTRVLVADGYRIRLASAAEYGEDSGMTDESDGAVPDSEEYVAESRWITWKESAARRFTRAAVAPEPPAEPFRSPRAFGVWSVEAARGLLDVQFRRPATVTLLPLAYILGLAFAFGTPIALTVLIWRHSVLLGVLAALIALPLALTIAAAVRLMLEFLVNAALLASRVEHISELADDLFQALSDVAEPVNQLSEDVRAVQFWRFRKRGPRK</sequence>
<gene>
    <name evidence="2" type="ORF">F5544_00950</name>
</gene>